<evidence type="ECO:0000313" key="2">
    <source>
        <dbReference type="EMBL" id="CAB0040759.1"/>
    </source>
</evidence>
<feature type="compositionally biased region" description="Basic and acidic residues" evidence="1">
    <location>
        <begin position="10"/>
        <end position="23"/>
    </location>
</feature>
<feature type="region of interest" description="Disordered" evidence="1">
    <location>
        <begin position="332"/>
        <end position="391"/>
    </location>
</feature>
<keyword evidence="3" id="KW-1185">Reference proteome</keyword>
<accession>A0A6H5ITP0</accession>
<gene>
    <name evidence="2" type="ORF">TBRA_LOCUS12453</name>
</gene>
<organism evidence="2 3">
    <name type="scientific">Trichogramma brassicae</name>
    <dbReference type="NCBI Taxonomy" id="86971"/>
    <lineage>
        <taxon>Eukaryota</taxon>
        <taxon>Metazoa</taxon>
        <taxon>Ecdysozoa</taxon>
        <taxon>Arthropoda</taxon>
        <taxon>Hexapoda</taxon>
        <taxon>Insecta</taxon>
        <taxon>Pterygota</taxon>
        <taxon>Neoptera</taxon>
        <taxon>Endopterygota</taxon>
        <taxon>Hymenoptera</taxon>
        <taxon>Apocrita</taxon>
        <taxon>Proctotrupomorpha</taxon>
        <taxon>Chalcidoidea</taxon>
        <taxon>Trichogrammatidae</taxon>
        <taxon>Trichogramma</taxon>
    </lineage>
</organism>
<dbReference type="AlphaFoldDB" id="A0A6H5ITP0"/>
<feature type="region of interest" description="Disordered" evidence="1">
    <location>
        <begin position="1"/>
        <end position="23"/>
    </location>
</feature>
<evidence type="ECO:0000313" key="3">
    <source>
        <dbReference type="Proteomes" id="UP000479190"/>
    </source>
</evidence>
<protein>
    <submittedName>
        <fullName evidence="2">Uncharacterized protein</fullName>
    </submittedName>
</protein>
<reference evidence="2 3" key="1">
    <citation type="submission" date="2020-02" db="EMBL/GenBank/DDBJ databases">
        <authorList>
            <person name="Ferguson B K."/>
        </authorList>
    </citation>
    <scope>NUCLEOTIDE SEQUENCE [LARGE SCALE GENOMIC DNA]</scope>
</reference>
<proteinExistence type="predicted"/>
<evidence type="ECO:0000256" key="1">
    <source>
        <dbReference type="SAM" id="MobiDB-lite"/>
    </source>
</evidence>
<dbReference type="Proteomes" id="UP000479190">
    <property type="component" value="Unassembled WGS sequence"/>
</dbReference>
<dbReference type="EMBL" id="CADCXV010001049">
    <property type="protein sequence ID" value="CAB0040759.1"/>
    <property type="molecule type" value="Genomic_DNA"/>
</dbReference>
<name>A0A6H5ITP0_9HYME</name>
<feature type="compositionally biased region" description="Polar residues" evidence="1">
    <location>
        <begin position="353"/>
        <end position="378"/>
    </location>
</feature>
<sequence length="391" mass="44669">MTKSRNARLAVREARRADDSNEHAADREPIIDVGETRHFLSIFVLAVSTRSERVARSCVWQRQRRAQRGALGGERRLVRSPQYSGEMRPRARLFRWAKVWPTSASRCHPRYDLCPRLAFWQSGGFQVVCTCSRSCARSVEKLCRQARCCVQPVSRRLPRRCSCGARCKSRVCKMGATAHRCVVATVVQKKMSNTALHTAVTSERCSAIEENQKVLDELMHMFIDISLENDKEYQLSLKKKNSLGNEMRKKKENFNTKKARRDIAEPGHYGRATSPCSRRSHCYKPYGNSFKNKKVRVPIKVTFDDYEPNNVIGSHAGDQKLCSGKAQERIYELTPGRQPPPSARPTRDRRPNRSSTAAAQRQHNSSTASAKQQPCSHYQHQHQEVNCRRSL</sequence>
<feature type="compositionally biased region" description="Basic and acidic residues" evidence="1">
    <location>
        <begin position="381"/>
        <end position="391"/>
    </location>
</feature>